<keyword evidence="4" id="KW-0807">Transducer</keyword>
<organism evidence="6 7">
    <name type="scientific">Durusdinium trenchii</name>
    <dbReference type="NCBI Taxonomy" id="1381693"/>
    <lineage>
        <taxon>Eukaryota</taxon>
        <taxon>Sar</taxon>
        <taxon>Alveolata</taxon>
        <taxon>Dinophyceae</taxon>
        <taxon>Suessiales</taxon>
        <taxon>Symbiodiniaceae</taxon>
        <taxon>Durusdinium</taxon>
    </lineage>
</organism>
<reference evidence="6 7" key="1">
    <citation type="submission" date="2024-02" db="EMBL/GenBank/DDBJ databases">
        <authorList>
            <person name="Chen Y."/>
            <person name="Shah S."/>
            <person name="Dougan E. K."/>
            <person name="Thang M."/>
            <person name="Chan C."/>
        </authorList>
    </citation>
    <scope>NUCLEOTIDE SEQUENCE [LARGE SCALE GENOMIC DNA]</scope>
</reference>
<keyword evidence="2" id="KW-0547">Nucleotide-binding</keyword>
<comment type="caution">
    <text evidence="6">The sequence shown here is derived from an EMBL/GenBank/DDBJ whole genome shotgun (WGS) entry which is preliminary data.</text>
</comment>
<dbReference type="PROSITE" id="PS51882">
    <property type="entry name" value="G_ALPHA"/>
    <property type="match status" value="1"/>
</dbReference>
<evidence type="ECO:0000256" key="5">
    <source>
        <dbReference type="SAM" id="MobiDB-lite"/>
    </source>
</evidence>
<dbReference type="InterPro" id="IPR011025">
    <property type="entry name" value="GproteinA_insert"/>
</dbReference>
<dbReference type="SUPFAM" id="SSF52540">
    <property type="entry name" value="P-loop containing nucleoside triphosphate hydrolases"/>
    <property type="match status" value="1"/>
</dbReference>
<dbReference type="SUPFAM" id="SSF47895">
    <property type="entry name" value="Transducin (alpha subunit), insertion domain"/>
    <property type="match status" value="1"/>
</dbReference>
<dbReference type="CDD" id="cd00066">
    <property type="entry name" value="G-alpha"/>
    <property type="match status" value="1"/>
</dbReference>
<proteinExistence type="predicted"/>
<accession>A0ABP0LIA6</accession>
<evidence type="ECO:0000256" key="4">
    <source>
        <dbReference type="ARBA" id="ARBA00023224"/>
    </source>
</evidence>
<keyword evidence="1" id="KW-0479">Metal-binding</keyword>
<evidence type="ECO:0000256" key="1">
    <source>
        <dbReference type="ARBA" id="ARBA00022723"/>
    </source>
</evidence>
<evidence type="ECO:0000256" key="3">
    <source>
        <dbReference type="ARBA" id="ARBA00023134"/>
    </source>
</evidence>
<dbReference type="Gene3D" id="3.40.50.300">
    <property type="entry name" value="P-loop containing nucleotide triphosphate hydrolases"/>
    <property type="match status" value="1"/>
</dbReference>
<feature type="region of interest" description="Disordered" evidence="5">
    <location>
        <begin position="1"/>
        <end position="29"/>
    </location>
</feature>
<name>A0ABP0LIA6_9DINO</name>
<dbReference type="PANTHER" id="PTHR10218:SF302">
    <property type="entry name" value="GUANINE NUCLEOTIDE-BINDING PROTEIN ALPHA-5 SUBUNIT"/>
    <property type="match status" value="1"/>
</dbReference>
<evidence type="ECO:0000256" key="2">
    <source>
        <dbReference type="ARBA" id="ARBA00022741"/>
    </source>
</evidence>
<dbReference type="EMBL" id="CAXAMM010016111">
    <property type="protein sequence ID" value="CAK9038032.1"/>
    <property type="molecule type" value="Genomic_DNA"/>
</dbReference>
<dbReference type="SMART" id="SM00275">
    <property type="entry name" value="G_alpha"/>
    <property type="match status" value="1"/>
</dbReference>
<keyword evidence="3" id="KW-0342">GTP-binding</keyword>
<dbReference type="PANTHER" id="PTHR10218">
    <property type="entry name" value="GTP-BINDING PROTEIN ALPHA SUBUNIT"/>
    <property type="match status" value="1"/>
</dbReference>
<dbReference type="InterPro" id="IPR027417">
    <property type="entry name" value="P-loop_NTPase"/>
</dbReference>
<dbReference type="Pfam" id="PF00503">
    <property type="entry name" value="G-alpha"/>
    <property type="match status" value="1"/>
</dbReference>
<dbReference type="Proteomes" id="UP001642464">
    <property type="component" value="Unassembled WGS sequence"/>
</dbReference>
<dbReference type="PRINTS" id="PR00318">
    <property type="entry name" value="GPROTEINA"/>
</dbReference>
<evidence type="ECO:0000313" key="6">
    <source>
        <dbReference type="EMBL" id="CAK9038032.1"/>
    </source>
</evidence>
<dbReference type="InterPro" id="IPR001019">
    <property type="entry name" value="Gprotein_alpha_su"/>
</dbReference>
<feature type="compositionally biased region" description="Basic and acidic residues" evidence="5">
    <location>
        <begin position="14"/>
        <end position="29"/>
    </location>
</feature>
<sequence length="386" mass="44035">MGACGTKMTAEEAEAQKRDKEIARANRKDADQERKKIKLLLLGAGESGKSTIFKQMKLLYGTTKGFNNNELQKAALTIYSNVISDMQEVITRSEEFGPYDPSVKESAEAILLLPYEAPTAYIDQAVGQMIKEVWADDGIQETWRARAHFQVQDALEHYCEEIETIAKENYVPSTKDVLLTRVRTSGIVEEHYNIDNVDFVMFDVGGQRNERRKWIHCFEDVTAVIFVAAINEYDQVLYEDNKVNRMDEAVILFEEICNSRWFIKTAMILFLNKRDLFREKLITSPFRVDDGPDTRFTDFEGPHVEQGTDSAVMGTPEYEECYKAAAEYCLKLFVSRKKSANKKIYHHITTATDTDNVHAVFDACKDIILKDNLVSGGFFDTKDEVA</sequence>
<protein>
    <submittedName>
        <fullName evidence="6">Guanine nucleotide-binding protein subunit alpha</fullName>
    </submittedName>
</protein>
<gene>
    <name evidence="6" type="ORF">SCF082_LOCUS22425</name>
</gene>
<evidence type="ECO:0000313" key="7">
    <source>
        <dbReference type="Proteomes" id="UP001642464"/>
    </source>
</evidence>
<keyword evidence="7" id="KW-1185">Reference proteome</keyword>
<dbReference type="Gene3D" id="1.10.400.10">
    <property type="entry name" value="GI Alpha 1, domain 2-like"/>
    <property type="match status" value="1"/>
</dbReference>